<sequence length="430" mass="47494">MLDRRSFLGSAAAMSAVTPVSAQALAPISLTSVPLPAASLRDTNPDAYWKALRAQFLIPDDVVNLNVGTVGSSPRPVLKAIFDGFETTEQMTQAGSEEYPIWGYGSWDQYRKPFADFMGAKVEQMAILRNCTEANSYVANGFDMKVGDEVLISDEEHGSGEMPWMLRSRRYGVVVKTFAMPKPPRDAAEILNRINDAITPKTRIIFVSHISTSTGVILPAKQIAALARSKGIISAFDGAHAPGMIKVDLNDIGCDLYTGSMHKWLFATKGTGFLYLRDKSVMDRVWNTVATGGYDDPTRMADRYMQIGSSCIPTLMGLNAAIDFANAIGMDRIEARNRMLTDYIHAEMTKRGAESWTSPDPALRGAIATVNVPGVQRMELQDWLWTNHKVRIRGGNPSKLRLATPYFLSKADIDRFLSLFDDYRKMKGIS</sequence>
<dbReference type="InterPro" id="IPR000192">
    <property type="entry name" value="Aminotrans_V_dom"/>
</dbReference>
<accession>A0ABV7NDH2</accession>
<keyword evidence="2" id="KW-0732">Signal</keyword>
<dbReference type="SUPFAM" id="SSF53383">
    <property type="entry name" value="PLP-dependent transferases"/>
    <property type="match status" value="1"/>
</dbReference>
<dbReference type="GO" id="GO:0008483">
    <property type="term" value="F:transaminase activity"/>
    <property type="evidence" value="ECO:0007669"/>
    <property type="project" value="UniProtKB-KW"/>
</dbReference>
<dbReference type="InterPro" id="IPR015424">
    <property type="entry name" value="PyrdxlP-dep_Trfase"/>
</dbReference>
<dbReference type="PROSITE" id="PS51318">
    <property type="entry name" value="TAT"/>
    <property type="match status" value="1"/>
</dbReference>
<dbReference type="InterPro" id="IPR015421">
    <property type="entry name" value="PyrdxlP-dep_Trfase_major"/>
</dbReference>
<dbReference type="Pfam" id="PF00266">
    <property type="entry name" value="Aminotran_5"/>
    <property type="match status" value="1"/>
</dbReference>
<feature type="chain" id="PRO_5046909711" evidence="2">
    <location>
        <begin position="23"/>
        <end position="430"/>
    </location>
</feature>
<keyword evidence="4" id="KW-0032">Aminotransferase</keyword>
<dbReference type="EMBL" id="JBHRVU010000004">
    <property type="protein sequence ID" value="MFC3441300.1"/>
    <property type="molecule type" value="Genomic_DNA"/>
</dbReference>
<evidence type="ECO:0000313" key="4">
    <source>
        <dbReference type="EMBL" id="MFC3441300.1"/>
    </source>
</evidence>
<evidence type="ECO:0000259" key="3">
    <source>
        <dbReference type="Pfam" id="PF00266"/>
    </source>
</evidence>
<dbReference type="PANTHER" id="PTHR43092">
    <property type="entry name" value="L-CYSTEINE DESULFHYDRASE"/>
    <property type="match status" value="1"/>
</dbReference>
<dbReference type="Gene3D" id="3.40.640.10">
    <property type="entry name" value="Type I PLP-dependent aspartate aminotransferase-like (Major domain)"/>
    <property type="match status" value="1"/>
</dbReference>
<keyword evidence="5" id="KW-1185">Reference proteome</keyword>
<feature type="domain" description="Aminotransferase class V" evidence="3">
    <location>
        <begin position="107"/>
        <end position="396"/>
    </location>
</feature>
<reference evidence="5" key="1">
    <citation type="journal article" date="2019" name="Int. J. Syst. Evol. Microbiol.">
        <title>The Global Catalogue of Microorganisms (GCM) 10K type strain sequencing project: providing services to taxonomists for standard genome sequencing and annotation.</title>
        <authorList>
            <consortium name="The Broad Institute Genomics Platform"/>
            <consortium name="The Broad Institute Genome Sequencing Center for Infectious Disease"/>
            <person name="Wu L."/>
            <person name="Ma J."/>
        </authorList>
    </citation>
    <scope>NUCLEOTIDE SEQUENCE [LARGE SCALE GENOMIC DNA]</scope>
    <source>
        <strain evidence="5">CCM 7491</strain>
    </source>
</reference>
<evidence type="ECO:0000256" key="2">
    <source>
        <dbReference type="SAM" id="SignalP"/>
    </source>
</evidence>
<dbReference type="RefSeq" id="WP_380795111.1">
    <property type="nucleotide sequence ID" value="NZ_JBHRVU010000004.1"/>
</dbReference>
<feature type="signal peptide" evidence="2">
    <location>
        <begin position="1"/>
        <end position="22"/>
    </location>
</feature>
<gene>
    <name evidence="4" type="ORF">ACFOKF_08825</name>
</gene>
<keyword evidence="1" id="KW-0663">Pyridoxal phosphate</keyword>
<keyword evidence="4" id="KW-0808">Transferase</keyword>
<dbReference type="InterPro" id="IPR015422">
    <property type="entry name" value="PyrdxlP-dep_Trfase_small"/>
</dbReference>
<dbReference type="Proteomes" id="UP001595681">
    <property type="component" value="Unassembled WGS sequence"/>
</dbReference>
<proteinExistence type="predicted"/>
<dbReference type="PANTHER" id="PTHR43092:SF2">
    <property type="entry name" value="HERCYNYLCYSTEINE SULFOXIDE LYASE"/>
    <property type="match status" value="1"/>
</dbReference>
<comment type="caution">
    <text evidence="4">The sequence shown here is derived from an EMBL/GenBank/DDBJ whole genome shotgun (WGS) entry which is preliminary data.</text>
</comment>
<evidence type="ECO:0000256" key="1">
    <source>
        <dbReference type="ARBA" id="ARBA00022898"/>
    </source>
</evidence>
<organism evidence="4 5">
    <name type="scientific">Sphingobium rhizovicinum</name>
    <dbReference type="NCBI Taxonomy" id="432308"/>
    <lineage>
        <taxon>Bacteria</taxon>
        <taxon>Pseudomonadati</taxon>
        <taxon>Pseudomonadota</taxon>
        <taxon>Alphaproteobacteria</taxon>
        <taxon>Sphingomonadales</taxon>
        <taxon>Sphingomonadaceae</taxon>
        <taxon>Sphingobium</taxon>
    </lineage>
</organism>
<dbReference type="Gene3D" id="3.90.1150.10">
    <property type="entry name" value="Aspartate Aminotransferase, domain 1"/>
    <property type="match status" value="1"/>
</dbReference>
<protein>
    <submittedName>
        <fullName evidence="4">Aminotransferase class V-fold PLP-dependent enzyme</fullName>
    </submittedName>
</protein>
<evidence type="ECO:0000313" key="5">
    <source>
        <dbReference type="Proteomes" id="UP001595681"/>
    </source>
</evidence>
<dbReference type="InterPro" id="IPR006311">
    <property type="entry name" value="TAT_signal"/>
</dbReference>
<name>A0ABV7NDH2_9SPHN</name>